<evidence type="ECO:0000256" key="2">
    <source>
        <dbReference type="SAM" id="MobiDB-lite"/>
    </source>
</evidence>
<gene>
    <name evidence="3" type="ORF">F3Y22_tig00116958pilonHSYRG00042</name>
</gene>
<dbReference type="Proteomes" id="UP000436088">
    <property type="component" value="Unassembled WGS sequence"/>
</dbReference>
<name>A0A6A2WK72_HIBSY</name>
<dbReference type="GO" id="GO:0004497">
    <property type="term" value="F:monooxygenase activity"/>
    <property type="evidence" value="ECO:0007669"/>
    <property type="project" value="TreeGrafter"/>
</dbReference>
<proteinExistence type="inferred from homology"/>
<dbReference type="InterPro" id="IPR007736">
    <property type="entry name" value="Caleosin-related"/>
</dbReference>
<feature type="region of interest" description="Disordered" evidence="2">
    <location>
        <begin position="1"/>
        <end position="20"/>
    </location>
</feature>
<evidence type="ECO:0000313" key="4">
    <source>
        <dbReference type="Proteomes" id="UP000436088"/>
    </source>
</evidence>
<accession>A0A6A2WK72</accession>
<dbReference type="EMBL" id="VEPZ02001733">
    <property type="protein sequence ID" value="KAE8660082.1"/>
    <property type="molecule type" value="Genomic_DNA"/>
</dbReference>
<evidence type="ECO:0000256" key="1">
    <source>
        <dbReference type="ARBA" id="ARBA00006765"/>
    </source>
</evidence>
<protein>
    <submittedName>
        <fullName evidence="3">Peroxygenase</fullName>
    </submittedName>
</protein>
<reference evidence="3" key="1">
    <citation type="submission" date="2019-09" db="EMBL/GenBank/DDBJ databases">
        <title>Draft genome information of white flower Hibiscus syriacus.</title>
        <authorList>
            <person name="Kim Y.-M."/>
        </authorList>
    </citation>
    <scope>NUCLEOTIDE SEQUENCE [LARGE SCALE GENOMIC DNA]</scope>
    <source>
        <strain evidence="3">YM2019G1</strain>
    </source>
</reference>
<evidence type="ECO:0000313" key="3">
    <source>
        <dbReference type="EMBL" id="KAE8660082.1"/>
    </source>
</evidence>
<organism evidence="3 4">
    <name type="scientific">Hibiscus syriacus</name>
    <name type="common">Rose of Sharon</name>
    <dbReference type="NCBI Taxonomy" id="106335"/>
    <lineage>
        <taxon>Eukaryota</taxon>
        <taxon>Viridiplantae</taxon>
        <taxon>Streptophyta</taxon>
        <taxon>Embryophyta</taxon>
        <taxon>Tracheophyta</taxon>
        <taxon>Spermatophyta</taxon>
        <taxon>Magnoliopsida</taxon>
        <taxon>eudicotyledons</taxon>
        <taxon>Gunneridae</taxon>
        <taxon>Pentapetalae</taxon>
        <taxon>rosids</taxon>
        <taxon>malvids</taxon>
        <taxon>Malvales</taxon>
        <taxon>Malvaceae</taxon>
        <taxon>Malvoideae</taxon>
        <taxon>Hibiscus</taxon>
    </lineage>
</organism>
<dbReference type="GO" id="GO:0005509">
    <property type="term" value="F:calcium ion binding"/>
    <property type="evidence" value="ECO:0007669"/>
    <property type="project" value="TreeGrafter"/>
</dbReference>
<sequence>MVKGDESMSTAAPRAPVTGERKVRDDLEICLPKPYLARALAAPDVDNPEGTTGHENNGMSVLQQHVAFFDKNKDGIIYPWDTYFGMRDLGFHRLPSFLLALIISLSMSYSTQPRIHKAKHGSDSATYTEGRFMPVNLENVFSKYALTQPDKLTFTEVWRMTEACRLPFDLVGWFLAKSEWLVLYSFAKDENGFLTKEAARKCFDGSLFEDHVKKNNGGDKKSE</sequence>
<dbReference type="Pfam" id="PF05042">
    <property type="entry name" value="Caleosin"/>
    <property type="match status" value="1"/>
</dbReference>
<dbReference type="AlphaFoldDB" id="A0A6A2WK72"/>
<keyword evidence="4" id="KW-1185">Reference proteome</keyword>
<comment type="caution">
    <text evidence="3">The sequence shown here is derived from an EMBL/GenBank/DDBJ whole genome shotgun (WGS) entry which is preliminary data.</text>
</comment>
<dbReference type="PANTHER" id="PTHR31495:SF23">
    <property type="entry name" value="PEROXYGENASE-LIKE"/>
    <property type="match status" value="1"/>
</dbReference>
<dbReference type="PANTHER" id="PTHR31495">
    <property type="entry name" value="PEROXYGENASE 3-RELATED"/>
    <property type="match status" value="1"/>
</dbReference>
<comment type="similarity">
    <text evidence="1">Belongs to the caleosin family.</text>
</comment>